<evidence type="ECO:0000256" key="3">
    <source>
        <dbReference type="ARBA" id="ARBA00022490"/>
    </source>
</evidence>
<keyword evidence="7" id="KW-0969">Cilium</keyword>
<comment type="caution">
    <text evidence="7">The sequence shown here is derived from an EMBL/GenBank/DDBJ whole genome shotgun (WGS) entry which is preliminary data.</text>
</comment>
<dbReference type="PANTHER" id="PTHR34773:SF1">
    <property type="entry name" value="FLAGELLAR SECRETION CHAPERONE FLIS"/>
    <property type="match status" value="1"/>
</dbReference>
<dbReference type="PANTHER" id="PTHR34773">
    <property type="entry name" value="FLAGELLAR SECRETION CHAPERONE FLIS"/>
    <property type="match status" value="1"/>
</dbReference>
<evidence type="ECO:0000256" key="5">
    <source>
        <dbReference type="ARBA" id="ARBA00023186"/>
    </source>
</evidence>
<keyword evidence="4 6" id="KW-1005">Bacterial flagellum biogenesis</keyword>
<sequence>MSLKPQEAYQHNSVTTASPGELTLMLYNGCLKFVKQGKEAMINKNIQAKNEQLIKAQNIIYELMATLDRSQPISENILPLYEYICHRLIEANITNNPKILDEVEELVTEFRDTWKQVIKLNRKEAYSEGRRA</sequence>
<comment type="subcellular location">
    <subcellularLocation>
        <location evidence="1 6">Cytoplasm</location>
        <location evidence="1 6">Cytosol</location>
    </subcellularLocation>
</comment>
<dbReference type="RefSeq" id="WP_205002972.1">
    <property type="nucleotide sequence ID" value="NZ_JAFBER010000005.1"/>
</dbReference>
<evidence type="ECO:0000256" key="1">
    <source>
        <dbReference type="ARBA" id="ARBA00004514"/>
    </source>
</evidence>
<reference evidence="7 8" key="1">
    <citation type="submission" date="2021-01" db="EMBL/GenBank/DDBJ databases">
        <title>Genomic Encyclopedia of Type Strains, Phase IV (KMG-IV): sequencing the most valuable type-strain genomes for metagenomic binning, comparative biology and taxonomic classification.</title>
        <authorList>
            <person name="Goeker M."/>
        </authorList>
    </citation>
    <scope>NUCLEOTIDE SEQUENCE [LARGE SCALE GENOMIC DNA]</scope>
    <source>
        <strain evidence="7 8">DSM 28236</strain>
    </source>
</reference>
<keyword evidence="7" id="KW-0966">Cell projection</keyword>
<name>A0ABS2PYA6_9BACL</name>
<dbReference type="SUPFAM" id="SSF101116">
    <property type="entry name" value="Flagellar export chaperone FliS"/>
    <property type="match status" value="1"/>
</dbReference>
<keyword evidence="5" id="KW-0143">Chaperone</keyword>
<keyword evidence="7" id="KW-0282">Flagellum</keyword>
<evidence type="ECO:0000313" key="7">
    <source>
        <dbReference type="EMBL" id="MBM7645029.1"/>
    </source>
</evidence>
<comment type="similarity">
    <text evidence="2 6">Belongs to the FliS family.</text>
</comment>
<gene>
    <name evidence="7" type="ORF">JOD45_001238</name>
</gene>
<evidence type="ECO:0000256" key="6">
    <source>
        <dbReference type="PIRNR" id="PIRNR039090"/>
    </source>
</evidence>
<evidence type="ECO:0000256" key="4">
    <source>
        <dbReference type="ARBA" id="ARBA00022795"/>
    </source>
</evidence>
<dbReference type="PIRSF" id="PIRSF039090">
    <property type="entry name" value="Flis"/>
    <property type="match status" value="1"/>
</dbReference>
<proteinExistence type="inferred from homology"/>
<organism evidence="7 8">
    <name type="scientific">Scopulibacillus daqui</name>
    <dbReference type="NCBI Taxonomy" id="1469162"/>
    <lineage>
        <taxon>Bacteria</taxon>
        <taxon>Bacillati</taxon>
        <taxon>Bacillota</taxon>
        <taxon>Bacilli</taxon>
        <taxon>Bacillales</taxon>
        <taxon>Sporolactobacillaceae</taxon>
        <taxon>Scopulibacillus</taxon>
    </lineage>
</organism>
<protein>
    <recommendedName>
        <fullName evidence="6">Flagellar secretion chaperone FliS</fullName>
    </recommendedName>
</protein>
<dbReference type="InterPro" id="IPR003713">
    <property type="entry name" value="FliS"/>
</dbReference>
<dbReference type="Proteomes" id="UP000808914">
    <property type="component" value="Unassembled WGS sequence"/>
</dbReference>
<dbReference type="Pfam" id="PF02561">
    <property type="entry name" value="FliS"/>
    <property type="match status" value="1"/>
</dbReference>
<dbReference type="InterPro" id="IPR036584">
    <property type="entry name" value="FliS_sf"/>
</dbReference>
<evidence type="ECO:0000313" key="8">
    <source>
        <dbReference type="Proteomes" id="UP000808914"/>
    </source>
</evidence>
<dbReference type="Gene3D" id="1.20.120.340">
    <property type="entry name" value="Flagellar protein FliS"/>
    <property type="match status" value="1"/>
</dbReference>
<dbReference type="NCBIfam" id="TIGR00208">
    <property type="entry name" value="fliS"/>
    <property type="match status" value="1"/>
</dbReference>
<evidence type="ECO:0000256" key="2">
    <source>
        <dbReference type="ARBA" id="ARBA00008787"/>
    </source>
</evidence>
<dbReference type="EMBL" id="JAFBER010000005">
    <property type="protein sequence ID" value="MBM7645029.1"/>
    <property type="molecule type" value="Genomic_DNA"/>
</dbReference>
<keyword evidence="8" id="KW-1185">Reference proteome</keyword>
<keyword evidence="3 6" id="KW-0963">Cytoplasm</keyword>
<accession>A0ABS2PYA6</accession>
<dbReference type="CDD" id="cd16098">
    <property type="entry name" value="FliS"/>
    <property type="match status" value="1"/>
</dbReference>